<feature type="transmembrane region" description="Helical" evidence="7">
    <location>
        <begin position="384"/>
        <end position="403"/>
    </location>
</feature>
<dbReference type="GO" id="GO:0005886">
    <property type="term" value="C:plasma membrane"/>
    <property type="evidence" value="ECO:0007669"/>
    <property type="project" value="UniProtKB-SubCell"/>
</dbReference>
<gene>
    <name evidence="10" type="ORF">JK634_14790</name>
</gene>
<feature type="domain" description="MacB-like periplasmic core" evidence="9">
    <location>
        <begin position="20"/>
        <end position="215"/>
    </location>
</feature>
<feature type="transmembrane region" description="Helical" evidence="7">
    <location>
        <begin position="699"/>
        <end position="725"/>
    </location>
</feature>
<feature type="transmembrane region" description="Helical" evidence="7">
    <location>
        <begin position="463"/>
        <end position="484"/>
    </location>
</feature>
<comment type="similarity">
    <text evidence="6">Belongs to the ABC-4 integral membrane protein family.</text>
</comment>
<dbReference type="PANTHER" id="PTHR30572">
    <property type="entry name" value="MEMBRANE COMPONENT OF TRANSPORTER-RELATED"/>
    <property type="match status" value="1"/>
</dbReference>
<keyword evidence="4 7" id="KW-1133">Transmembrane helix</keyword>
<feature type="transmembrane region" description="Helical" evidence="7">
    <location>
        <begin position="299"/>
        <end position="320"/>
    </location>
</feature>
<dbReference type="GO" id="GO:0022857">
    <property type="term" value="F:transmembrane transporter activity"/>
    <property type="evidence" value="ECO:0007669"/>
    <property type="project" value="TreeGrafter"/>
</dbReference>
<keyword evidence="11" id="KW-1185">Reference proteome</keyword>
<evidence type="ECO:0000256" key="4">
    <source>
        <dbReference type="ARBA" id="ARBA00022989"/>
    </source>
</evidence>
<feature type="transmembrane region" description="Helical" evidence="7">
    <location>
        <begin position="746"/>
        <end position="770"/>
    </location>
</feature>
<dbReference type="Pfam" id="PF12704">
    <property type="entry name" value="MacB_PCD"/>
    <property type="match status" value="2"/>
</dbReference>
<proteinExistence type="inferred from homology"/>
<evidence type="ECO:0000313" key="11">
    <source>
        <dbReference type="Proteomes" id="UP000623681"/>
    </source>
</evidence>
<dbReference type="InterPro" id="IPR025857">
    <property type="entry name" value="MacB_PCD"/>
</dbReference>
<evidence type="ECO:0000259" key="9">
    <source>
        <dbReference type="Pfam" id="PF12704"/>
    </source>
</evidence>
<feature type="domain" description="ABC3 transporter permease C-terminal" evidence="8">
    <location>
        <begin position="702"/>
        <end position="819"/>
    </location>
</feature>
<evidence type="ECO:0000256" key="5">
    <source>
        <dbReference type="ARBA" id="ARBA00023136"/>
    </source>
</evidence>
<feature type="transmembrane region" description="Helical" evidence="7">
    <location>
        <begin position="790"/>
        <end position="813"/>
    </location>
</feature>
<dbReference type="EMBL" id="JAESWA010000023">
    <property type="protein sequence ID" value="MBL4933078.1"/>
    <property type="molecule type" value="Genomic_DNA"/>
</dbReference>
<feature type="transmembrane region" description="Helical" evidence="7">
    <location>
        <begin position="246"/>
        <end position="266"/>
    </location>
</feature>
<feature type="domain" description="MacB-like periplasmic core" evidence="9">
    <location>
        <begin position="471"/>
        <end position="669"/>
    </location>
</feature>
<dbReference type="InterPro" id="IPR050250">
    <property type="entry name" value="Macrolide_Exporter_MacB"/>
</dbReference>
<keyword evidence="2" id="KW-1003">Cell membrane</keyword>
<keyword evidence="3 7" id="KW-0812">Transmembrane</keyword>
<evidence type="ECO:0000256" key="7">
    <source>
        <dbReference type="SAM" id="Phobius"/>
    </source>
</evidence>
<dbReference type="PANTHER" id="PTHR30572:SF4">
    <property type="entry name" value="ABC TRANSPORTER PERMEASE YTRF"/>
    <property type="match status" value="1"/>
</dbReference>
<feature type="transmembrane region" description="Helical" evidence="7">
    <location>
        <begin position="409"/>
        <end position="429"/>
    </location>
</feature>
<evidence type="ECO:0000256" key="6">
    <source>
        <dbReference type="ARBA" id="ARBA00038076"/>
    </source>
</evidence>
<organism evidence="10 11">
    <name type="scientific">Clostridium paridis</name>
    <dbReference type="NCBI Taxonomy" id="2803863"/>
    <lineage>
        <taxon>Bacteria</taxon>
        <taxon>Bacillati</taxon>
        <taxon>Bacillota</taxon>
        <taxon>Clostridia</taxon>
        <taxon>Eubacteriales</taxon>
        <taxon>Clostridiaceae</taxon>
        <taxon>Clostridium</taxon>
    </lineage>
</organism>
<dbReference type="Pfam" id="PF02687">
    <property type="entry name" value="FtsX"/>
    <property type="match status" value="2"/>
</dbReference>
<keyword evidence="5 7" id="KW-0472">Membrane</keyword>
<dbReference type="RefSeq" id="WP_202768448.1">
    <property type="nucleotide sequence ID" value="NZ_JAESWA010000023.1"/>
</dbReference>
<reference evidence="10" key="1">
    <citation type="submission" date="2021-01" db="EMBL/GenBank/DDBJ databases">
        <title>Genome public.</title>
        <authorList>
            <person name="Liu C."/>
            <person name="Sun Q."/>
        </authorList>
    </citation>
    <scope>NUCLEOTIDE SEQUENCE</scope>
    <source>
        <strain evidence="10">YIM B02565</strain>
    </source>
</reference>
<comment type="subcellular location">
    <subcellularLocation>
        <location evidence="1">Cell membrane</location>
        <topology evidence="1">Multi-pass membrane protein</topology>
    </subcellularLocation>
</comment>
<dbReference type="InterPro" id="IPR003838">
    <property type="entry name" value="ABC3_permease_C"/>
</dbReference>
<comment type="caution">
    <text evidence="10">The sequence shown here is derived from an EMBL/GenBank/DDBJ whole genome shotgun (WGS) entry which is preliminary data.</text>
</comment>
<dbReference type="AlphaFoldDB" id="A0A937FJ13"/>
<evidence type="ECO:0000256" key="3">
    <source>
        <dbReference type="ARBA" id="ARBA00022692"/>
    </source>
</evidence>
<feature type="transmembrane region" description="Helical" evidence="7">
    <location>
        <begin position="340"/>
        <end position="363"/>
    </location>
</feature>
<accession>A0A937FJ13</accession>
<name>A0A937FJ13_9CLOT</name>
<feature type="domain" description="ABC3 transporter permease C-terminal" evidence="8">
    <location>
        <begin position="249"/>
        <end position="369"/>
    </location>
</feature>
<evidence type="ECO:0000256" key="1">
    <source>
        <dbReference type="ARBA" id="ARBA00004651"/>
    </source>
</evidence>
<protein>
    <submittedName>
        <fullName evidence="10">ABC transporter permease</fullName>
    </submittedName>
</protein>
<dbReference type="Proteomes" id="UP000623681">
    <property type="component" value="Unassembled WGS sequence"/>
</dbReference>
<evidence type="ECO:0000256" key="2">
    <source>
        <dbReference type="ARBA" id="ARBA00022475"/>
    </source>
</evidence>
<evidence type="ECO:0000259" key="8">
    <source>
        <dbReference type="Pfam" id="PF02687"/>
    </source>
</evidence>
<evidence type="ECO:0000313" key="10">
    <source>
        <dbReference type="EMBL" id="MBL4933078.1"/>
    </source>
</evidence>
<sequence length="827" mass="92239">MRIFLKYVLKSMFEKKARFFLLLIAILLSTGLFVGSMGAVDSAIDSIAKPQLEQLENKEVYISSKNGDIAFNLDGINKEGIKDLVPEMNYNAIYDTDEMQSIKLTGIENEYINIDSLIEGKDLKNFKNEKCIISKRVSDKFNLKLGDKLNIVLKGEKVKLEVAAISSNEGAFYMDTKDNFEVIVPYKYLSDKLNQPGKYNSVFASKTEATIKDTVEKFNDANSKFVAKELYDEEAIKSQSSQLNSMLYMMLAIVVFMSSIIIYSSFKLTVTERMPVIGTFLSQGATRGVIRRILYLESICYGVIGGIIGDALGVGILYAINYFISPLKDYGIVEKPNINPMYLAAGLAFSLILSILSAIIPIIKTNKLQVKEVILNTSNNSEQIGIGKFIIGCILLAAVIAINSIKSKWVLNISPILIIFATAAVMLIFPKIIDFISRNIFKRVKDVFSINALSLNNMRTSKVLLGNVNLLIIAIISIVIINSLSVSIKNVVSEAYEKTKYDLEISVPEDGIGNTKEEIENILKKQSGVKGDSIQQQCYANGKIDDNNFTVIGMEPDKYLDYDKYVAWDKKEYADIYNEFKNGALNGVILSEKVAEKSKLKAGDTFKMQLRNDTKEYKVVGVIDGKLYYNGVFILINFNGLPKEYITGAPVELFVNTSKDPAKVKEDINKSIKQLGGNVLTFEETRDKNIEANKQLMDILSIFSFMAVVIGAFGVLNNIGISFIQRKKDLAVLSSVGMSKFQRAKMLLIESILTVVWSIIIVIPFSYLAISITTKITKLIGFDMEVYFNISFVPIAFGVSLLLVLVATIPVLFKSKKLSIIEELKYE</sequence>